<dbReference type="AlphaFoldDB" id="A0A139AUM2"/>
<dbReference type="Proteomes" id="UP000070544">
    <property type="component" value="Unassembled WGS sequence"/>
</dbReference>
<dbReference type="OrthoDB" id="5598057at2759"/>
<dbReference type="PANTHER" id="PTHR31941:SF1">
    <property type="entry name" value="CYTOSKELETAL SIGNALING PROTEIN SLM1"/>
    <property type="match status" value="1"/>
</dbReference>
<evidence type="ECO:0000313" key="3">
    <source>
        <dbReference type="EMBL" id="KXS20185.1"/>
    </source>
</evidence>
<dbReference type="PROSITE" id="PS50003">
    <property type="entry name" value="PH_DOMAIN"/>
    <property type="match status" value="1"/>
</dbReference>
<evidence type="ECO:0000259" key="2">
    <source>
        <dbReference type="PROSITE" id="PS50003"/>
    </source>
</evidence>
<dbReference type="SUPFAM" id="SSF50729">
    <property type="entry name" value="PH domain-like"/>
    <property type="match status" value="1"/>
</dbReference>
<dbReference type="InterPro" id="IPR001849">
    <property type="entry name" value="PH_domain"/>
</dbReference>
<name>A0A139AUM2_GONPJ</name>
<feature type="compositionally biased region" description="Basic and acidic residues" evidence="1">
    <location>
        <begin position="379"/>
        <end position="397"/>
    </location>
</feature>
<dbReference type="STRING" id="1344416.A0A139AUM2"/>
<dbReference type="InterPro" id="IPR011993">
    <property type="entry name" value="PH-like_dom_sf"/>
</dbReference>
<reference evidence="3 4" key="1">
    <citation type="journal article" date="2015" name="Genome Biol. Evol.">
        <title>Phylogenomic analyses indicate that early fungi evolved digesting cell walls of algal ancestors of land plants.</title>
        <authorList>
            <person name="Chang Y."/>
            <person name="Wang S."/>
            <person name="Sekimoto S."/>
            <person name="Aerts A.L."/>
            <person name="Choi C."/>
            <person name="Clum A."/>
            <person name="LaButti K.M."/>
            <person name="Lindquist E.A."/>
            <person name="Yee Ngan C."/>
            <person name="Ohm R.A."/>
            <person name="Salamov A.A."/>
            <person name="Grigoriev I.V."/>
            <person name="Spatafora J.W."/>
            <person name="Berbee M.L."/>
        </authorList>
    </citation>
    <scope>NUCLEOTIDE SEQUENCE [LARGE SCALE GENOMIC DNA]</scope>
    <source>
        <strain evidence="3 4">JEL478</strain>
    </source>
</reference>
<dbReference type="EMBL" id="KQ965736">
    <property type="protein sequence ID" value="KXS20185.1"/>
    <property type="molecule type" value="Genomic_DNA"/>
</dbReference>
<feature type="domain" description="PH" evidence="2">
    <location>
        <begin position="155"/>
        <end position="317"/>
    </location>
</feature>
<keyword evidence="4" id="KW-1185">Reference proteome</keyword>
<organism evidence="3 4">
    <name type="scientific">Gonapodya prolifera (strain JEL478)</name>
    <name type="common">Monoblepharis prolifera</name>
    <dbReference type="NCBI Taxonomy" id="1344416"/>
    <lineage>
        <taxon>Eukaryota</taxon>
        <taxon>Fungi</taxon>
        <taxon>Fungi incertae sedis</taxon>
        <taxon>Chytridiomycota</taxon>
        <taxon>Chytridiomycota incertae sedis</taxon>
        <taxon>Monoblepharidomycetes</taxon>
        <taxon>Monoblepharidales</taxon>
        <taxon>Gonapodyaceae</taxon>
        <taxon>Gonapodya</taxon>
    </lineage>
</organism>
<evidence type="ECO:0000313" key="4">
    <source>
        <dbReference type="Proteomes" id="UP000070544"/>
    </source>
</evidence>
<dbReference type="SMART" id="SM00233">
    <property type="entry name" value="PH"/>
    <property type="match status" value="1"/>
</dbReference>
<gene>
    <name evidence="3" type="ORF">M427DRAFT_404025</name>
</gene>
<protein>
    <recommendedName>
        <fullName evidence="2">PH domain-containing protein</fullName>
    </recommendedName>
</protein>
<dbReference type="PANTHER" id="PTHR31941">
    <property type="entry name" value="CYTOSKELETAL SIGNALING PROTEIN SLM1"/>
    <property type="match status" value="1"/>
</dbReference>
<sequence length="413" mass="46266">MGRNSKRRTRNCMHLQRRVGWKPSTPLASTNQLRRNGHKQDPFLSGQVVSNVISAMIETENEYRKGTADLFVQAAETDRKLVEDLHKIWKEHGTSLQNFHQTMIQITLKFTSFVDQMKTSSPFSEFSRRHDVVASEVFATAITVENFGFEVEHTAIVKEGLLFKQGGFFRNSWKPAWGVLTQSGYFHLFQHSETKGFFSSKPTDSKDIFYRRMTKPETLITVQLRKPRVFVDLPGMTQSASNVSTSKSGPVFEIVEISSSKSLLGGSSSSIPDVGDDKAGTAPLSAVSSGTETRYLLKTNKEEEMVDWVVALRRALEESPTETAPIPLLRHPTELKKEVDEQLRRPSPKEDRPGKRPASRGSEESLDKAIDSPQTPTDPRGRGGEASESPSRSERSRSPKKKVALPSFGNPWV</sequence>
<feature type="compositionally biased region" description="Basic and acidic residues" evidence="1">
    <location>
        <begin position="361"/>
        <end position="370"/>
    </location>
</feature>
<dbReference type="Gene3D" id="2.30.29.30">
    <property type="entry name" value="Pleckstrin-homology domain (PH domain)/Phosphotyrosine-binding domain (PTB)"/>
    <property type="match status" value="1"/>
</dbReference>
<feature type="region of interest" description="Disordered" evidence="1">
    <location>
        <begin position="262"/>
        <end position="290"/>
    </location>
</feature>
<feature type="compositionally biased region" description="Basic and acidic residues" evidence="1">
    <location>
        <begin position="331"/>
        <end position="354"/>
    </location>
</feature>
<feature type="region of interest" description="Disordered" evidence="1">
    <location>
        <begin position="319"/>
        <end position="413"/>
    </location>
</feature>
<evidence type="ECO:0000256" key="1">
    <source>
        <dbReference type="SAM" id="MobiDB-lite"/>
    </source>
</evidence>
<accession>A0A139AUM2</accession>
<dbReference type="OMA" id="EVEHTAI"/>
<proteinExistence type="predicted"/>